<reference evidence="2 3" key="1">
    <citation type="journal article" date="2024" name="G3 (Bethesda)">
        <title>Genome assembly of Hibiscus sabdariffa L. provides insights into metabolisms of medicinal natural products.</title>
        <authorList>
            <person name="Kim T."/>
        </authorList>
    </citation>
    <scope>NUCLEOTIDE SEQUENCE [LARGE SCALE GENOMIC DNA]</scope>
    <source>
        <strain evidence="2">TK-2024</strain>
        <tissue evidence="2">Old leaves</tissue>
    </source>
</reference>
<evidence type="ECO:0000313" key="3">
    <source>
        <dbReference type="Proteomes" id="UP001472677"/>
    </source>
</evidence>
<dbReference type="EMBL" id="JBBPBM010000093">
    <property type="protein sequence ID" value="KAK8509330.1"/>
    <property type="molecule type" value="Genomic_DNA"/>
</dbReference>
<dbReference type="Proteomes" id="UP001472677">
    <property type="component" value="Unassembled WGS sequence"/>
</dbReference>
<evidence type="ECO:0000256" key="1">
    <source>
        <dbReference type="SAM" id="Phobius"/>
    </source>
</evidence>
<keyword evidence="1" id="KW-0812">Transmembrane</keyword>
<keyword evidence="1" id="KW-0472">Membrane</keyword>
<sequence>MIRVGAPEACMPYFACSGSLAGNTKCQCPLELTSSACKSSVASRGNGKDAVGLVDAEPGSIISHLATSRNFLFDDVGSFRSSKNESDLVAFVKMPRNGSGGGDRGGKKGFPYIVVIVVFAVAFILAYFLCH</sequence>
<feature type="transmembrane region" description="Helical" evidence="1">
    <location>
        <begin position="109"/>
        <end position="129"/>
    </location>
</feature>
<name>A0ABR2BQJ1_9ROSI</name>
<comment type="caution">
    <text evidence="2">The sequence shown here is derived from an EMBL/GenBank/DDBJ whole genome shotgun (WGS) entry which is preliminary data.</text>
</comment>
<keyword evidence="3" id="KW-1185">Reference proteome</keyword>
<protein>
    <recommendedName>
        <fullName evidence="4">EGF-like domain-containing protein</fullName>
    </recommendedName>
</protein>
<organism evidence="2 3">
    <name type="scientific">Hibiscus sabdariffa</name>
    <name type="common">roselle</name>
    <dbReference type="NCBI Taxonomy" id="183260"/>
    <lineage>
        <taxon>Eukaryota</taxon>
        <taxon>Viridiplantae</taxon>
        <taxon>Streptophyta</taxon>
        <taxon>Embryophyta</taxon>
        <taxon>Tracheophyta</taxon>
        <taxon>Spermatophyta</taxon>
        <taxon>Magnoliopsida</taxon>
        <taxon>eudicotyledons</taxon>
        <taxon>Gunneridae</taxon>
        <taxon>Pentapetalae</taxon>
        <taxon>rosids</taxon>
        <taxon>malvids</taxon>
        <taxon>Malvales</taxon>
        <taxon>Malvaceae</taxon>
        <taxon>Malvoideae</taxon>
        <taxon>Hibiscus</taxon>
    </lineage>
</organism>
<proteinExistence type="predicted"/>
<accession>A0ABR2BQJ1</accession>
<keyword evidence="1" id="KW-1133">Transmembrane helix</keyword>
<gene>
    <name evidence="2" type="ORF">V6N12_018410</name>
</gene>
<evidence type="ECO:0000313" key="2">
    <source>
        <dbReference type="EMBL" id="KAK8509330.1"/>
    </source>
</evidence>
<evidence type="ECO:0008006" key="4">
    <source>
        <dbReference type="Google" id="ProtNLM"/>
    </source>
</evidence>